<reference evidence="2 3" key="1">
    <citation type="submission" date="2022-01" db="EMBL/GenBank/DDBJ databases">
        <title>Whole genome-based taxonomy of the Shewanellaceae.</title>
        <authorList>
            <person name="Martin-Rodriguez A.J."/>
        </authorList>
    </citation>
    <scope>NUCLEOTIDE SEQUENCE [LARGE SCALE GENOMIC DNA]</scope>
    <source>
        <strain evidence="2 3">DSM 24955</strain>
    </source>
</reference>
<accession>A0ABT0KL42</accession>
<dbReference type="EMBL" id="JAKIKU010000002">
    <property type="protein sequence ID" value="MCL1044494.1"/>
    <property type="molecule type" value="Genomic_DNA"/>
</dbReference>
<keyword evidence="3" id="KW-1185">Reference proteome</keyword>
<name>A0ABT0KL42_9GAMM</name>
<gene>
    <name evidence="2" type="ORF">L2737_03995</name>
</gene>
<protein>
    <submittedName>
        <fullName evidence="2">Uncharacterized protein</fullName>
    </submittedName>
</protein>
<keyword evidence="1" id="KW-0732">Signal</keyword>
<evidence type="ECO:0000256" key="1">
    <source>
        <dbReference type="SAM" id="SignalP"/>
    </source>
</evidence>
<comment type="caution">
    <text evidence="2">The sequence shown here is derived from an EMBL/GenBank/DDBJ whole genome shotgun (WGS) entry which is preliminary data.</text>
</comment>
<evidence type="ECO:0000313" key="3">
    <source>
        <dbReference type="Proteomes" id="UP001202134"/>
    </source>
</evidence>
<feature type="chain" id="PRO_5046939301" evidence="1">
    <location>
        <begin position="42"/>
        <end position="109"/>
    </location>
</feature>
<organism evidence="2 3">
    <name type="scientific">Shewanella electrodiphila</name>
    <dbReference type="NCBI Taxonomy" id="934143"/>
    <lineage>
        <taxon>Bacteria</taxon>
        <taxon>Pseudomonadati</taxon>
        <taxon>Pseudomonadota</taxon>
        <taxon>Gammaproteobacteria</taxon>
        <taxon>Alteromonadales</taxon>
        <taxon>Shewanellaceae</taxon>
        <taxon>Shewanella</taxon>
    </lineage>
</organism>
<dbReference type="Proteomes" id="UP001202134">
    <property type="component" value="Unassembled WGS sequence"/>
</dbReference>
<proteinExistence type="predicted"/>
<sequence length="109" mass="11681">MFNSSSNTNLVARSASTKTNRTFKKLALIAVIATASVGAQANELSSADVVSALETRFTEATTEMLQTAKQEITLNLQSHIAEQLFELSSSLELTESVTEPDTALVSNED</sequence>
<evidence type="ECO:0000313" key="2">
    <source>
        <dbReference type="EMBL" id="MCL1044494.1"/>
    </source>
</evidence>
<dbReference type="RefSeq" id="WP_248954871.1">
    <property type="nucleotide sequence ID" value="NZ_JAKIKU010000002.1"/>
</dbReference>
<feature type="signal peptide" evidence="1">
    <location>
        <begin position="1"/>
        <end position="41"/>
    </location>
</feature>